<dbReference type="AlphaFoldDB" id="A0A195D4J0"/>
<dbReference type="EMBL" id="KQ976870">
    <property type="protein sequence ID" value="KYN07803.1"/>
    <property type="molecule type" value="Genomic_DNA"/>
</dbReference>
<name>A0A195D4J0_9HYME</name>
<evidence type="ECO:0000313" key="2">
    <source>
        <dbReference type="Proteomes" id="UP000078542"/>
    </source>
</evidence>
<evidence type="ECO:0000313" key="1">
    <source>
        <dbReference type="EMBL" id="KYN07803.1"/>
    </source>
</evidence>
<reference evidence="1 2" key="1">
    <citation type="submission" date="2016-03" db="EMBL/GenBank/DDBJ databases">
        <title>Cyphomyrmex costatus WGS genome.</title>
        <authorList>
            <person name="Nygaard S."/>
            <person name="Hu H."/>
            <person name="Boomsma J."/>
            <person name="Zhang G."/>
        </authorList>
    </citation>
    <scope>NUCLEOTIDE SEQUENCE [LARGE SCALE GENOMIC DNA]</scope>
    <source>
        <strain evidence="1">MS0001</strain>
        <tissue evidence="1">Whole body</tissue>
    </source>
</reference>
<dbReference type="Proteomes" id="UP000078542">
    <property type="component" value="Unassembled WGS sequence"/>
</dbReference>
<organism evidence="1 2">
    <name type="scientific">Cyphomyrmex costatus</name>
    <dbReference type="NCBI Taxonomy" id="456900"/>
    <lineage>
        <taxon>Eukaryota</taxon>
        <taxon>Metazoa</taxon>
        <taxon>Ecdysozoa</taxon>
        <taxon>Arthropoda</taxon>
        <taxon>Hexapoda</taxon>
        <taxon>Insecta</taxon>
        <taxon>Pterygota</taxon>
        <taxon>Neoptera</taxon>
        <taxon>Endopterygota</taxon>
        <taxon>Hymenoptera</taxon>
        <taxon>Apocrita</taxon>
        <taxon>Aculeata</taxon>
        <taxon>Formicoidea</taxon>
        <taxon>Formicidae</taxon>
        <taxon>Myrmicinae</taxon>
        <taxon>Cyphomyrmex</taxon>
    </lineage>
</organism>
<accession>A0A195D4J0</accession>
<proteinExistence type="predicted"/>
<protein>
    <submittedName>
        <fullName evidence="1">Uncharacterized protein</fullName>
    </submittedName>
</protein>
<keyword evidence="2" id="KW-1185">Reference proteome</keyword>
<gene>
    <name evidence="1" type="ORF">ALC62_01314</name>
</gene>
<sequence length="61" mass="7117">MALPTRCAINVFSTETSISFELMANKNIRLFTNYKLNFIKMNDKKYCCHSTSQADFIFIEI</sequence>